<comment type="subcellular location">
    <subcellularLocation>
        <location evidence="1 12">Cell membrane</location>
        <topology evidence="1 12">Multi-pass membrane protein</topology>
    </subcellularLocation>
</comment>
<comment type="similarity">
    <text evidence="12">Belongs to the SecD/SecF family. SecF subfamily.</text>
</comment>
<dbReference type="GO" id="GO:0043952">
    <property type="term" value="P:protein transport by the Sec complex"/>
    <property type="evidence" value="ECO:0007669"/>
    <property type="project" value="UniProtKB-UniRule"/>
</dbReference>
<dbReference type="AlphaFoldDB" id="A0A378NUH5"/>
<reference evidence="14 15" key="1">
    <citation type="submission" date="2018-06" db="EMBL/GenBank/DDBJ databases">
        <authorList>
            <consortium name="Pathogen Informatics"/>
            <person name="Doyle S."/>
        </authorList>
    </citation>
    <scope>NUCLEOTIDE SEQUENCE [LARGE SCALE GENOMIC DNA]</scope>
    <source>
        <strain evidence="14 15">NCTC10571</strain>
    </source>
</reference>
<dbReference type="RefSeq" id="WP_018998743.1">
    <property type="nucleotide sequence ID" value="NZ_UGPP01000001.1"/>
</dbReference>
<dbReference type="SUPFAM" id="SSF82866">
    <property type="entry name" value="Multidrug efflux transporter AcrB transmembrane domain"/>
    <property type="match status" value="1"/>
</dbReference>
<evidence type="ECO:0000256" key="5">
    <source>
        <dbReference type="ARBA" id="ARBA00022927"/>
    </source>
</evidence>
<feature type="transmembrane region" description="Helical" evidence="12">
    <location>
        <begin position="262"/>
        <end position="286"/>
    </location>
</feature>
<keyword evidence="5 12" id="KW-0653">Protein transport</keyword>
<dbReference type="Pfam" id="PF02355">
    <property type="entry name" value="SecD_SecF_C"/>
    <property type="match status" value="1"/>
</dbReference>
<evidence type="ECO:0000256" key="3">
    <source>
        <dbReference type="ARBA" id="ARBA00022475"/>
    </source>
</evidence>
<proteinExistence type="inferred from homology"/>
<evidence type="ECO:0000256" key="8">
    <source>
        <dbReference type="ARBA" id="ARBA00023136"/>
    </source>
</evidence>
<dbReference type="Proteomes" id="UP000255234">
    <property type="component" value="Unassembled WGS sequence"/>
</dbReference>
<dbReference type="GO" id="GO:0006605">
    <property type="term" value="P:protein targeting"/>
    <property type="evidence" value="ECO:0007669"/>
    <property type="project" value="UniProtKB-UniRule"/>
</dbReference>
<accession>A0A378NUH5</accession>
<comment type="function">
    <text evidence="9 12">Part of the Sec protein translocase complex. Interacts with the SecYEG preprotein conducting channel. SecDF uses the proton motive force (PMF) to complete protein translocation after the ATP-dependent function of SecA.</text>
</comment>
<comment type="similarity">
    <text evidence="11">In the N-terminal section; belongs to the SecD/SecF family. SecD subfamily.</text>
</comment>
<dbReference type="NCBIfam" id="TIGR00916">
    <property type="entry name" value="2A0604s01"/>
    <property type="match status" value="1"/>
</dbReference>
<evidence type="ECO:0000256" key="10">
    <source>
        <dbReference type="ARBA" id="ARBA00060856"/>
    </source>
</evidence>
<dbReference type="Gene3D" id="3.30.70.2040">
    <property type="match status" value="1"/>
</dbReference>
<keyword evidence="4 12" id="KW-0812">Transmembrane</keyword>
<protein>
    <recommendedName>
        <fullName evidence="12">Protein-export membrane protein SecF</fullName>
    </recommendedName>
</protein>
<dbReference type="InterPro" id="IPR005665">
    <property type="entry name" value="SecF_bac"/>
</dbReference>
<evidence type="ECO:0000256" key="1">
    <source>
        <dbReference type="ARBA" id="ARBA00004651"/>
    </source>
</evidence>
<organism evidence="14 15">
    <name type="scientific">Megamonas hypermegale</name>
    <dbReference type="NCBI Taxonomy" id="158847"/>
    <lineage>
        <taxon>Bacteria</taxon>
        <taxon>Bacillati</taxon>
        <taxon>Bacillota</taxon>
        <taxon>Negativicutes</taxon>
        <taxon>Selenomonadales</taxon>
        <taxon>Selenomonadaceae</taxon>
        <taxon>Megamonas</taxon>
    </lineage>
</organism>
<evidence type="ECO:0000256" key="7">
    <source>
        <dbReference type="ARBA" id="ARBA00023010"/>
    </source>
</evidence>
<evidence type="ECO:0000313" key="15">
    <source>
        <dbReference type="Proteomes" id="UP000255234"/>
    </source>
</evidence>
<dbReference type="STRING" id="1122216.GCA_000423385_00724"/>
<feature type="transmembrane region" description="Helical" evidence="12">
    <location>
        <begin position="156"/>
        <end position="178"/>
    </location>
</feature>
<dbReference type="GO" id="GO:0005886">
    <property type="term" value="C:plasma membrane"/>
    <property type="evidence" value="ECO:0007669"/>
    <property type="project" value="UniProtKB-SubCell"/>
</dbReference>
<keyword evidence="2 12" id="KW-0813">Transport</keyword>
<dbReference type="EMBL" id="UGPP01000001">
    <property type="protein sequence ID" value="STY72033.1"/>
    <property type="molecule type" value="Genomic_DNA"/>
</dbReference>
<dbReference type="InterPro" id="IPR055344">
    <property type="entry name" value="SecD_SecF_C_bact"/>
</dbReference>
<keyword evidence="8 12" id="KW-0472">Membrane</keyword>
<evidence type="ECO:0000256" key="9">
    <source>
        <dbReference type="ARBA" id="ARBA00059018"/>
    </source>
</evidence>
<keyword evidence="3 12" id="KW-1003">Cell membrane</keyword>
<evidence type="ECO:0000256" key="6">
    <source>
        <dbReference type="ARBA" id="ARBA00022989"/>
    </source>
</evidence>
<evidence type="ECO:0000313" key="14">
    <source>
        <dbReference type="EMBL" id="STY72033.1"/>
    </source>
</evidence>
<evidence type="ECO:0000256" key="11">
    <source>
        <dbReference type="ARBA" id="ARBA00061053"/>
    </source>
</evidence>
<dbReference type="GO" id="GO:0015450">
    <property type="term" value="F:protein-transporting ATPase activity"/>
    <property type="evidence" value="ECO:0007669"/>
    <property type="project" value="InterPro"/>
</dbReference>
<dbReference type="PANTHER" id="PTHR30081">
    <property type="entry name" value="PROTEIN-EXPORT MEMBRANE PROTEIN SEC"/>
    <property type="match status" value="1"/>
</dbReference>
<evidence type="ECO:0000256" key="12">
    <source>
        <dbReference type="HAMAP-Rule" id="MF_01464"/>
    </source>
</evidence>
<comment type="subunit">
    <text evidence="12">Forms a complex with SecD. Part of the essential Sec protein translocation apparatus which comprises SecA, SecYEG and auxiliary proteins SecDF. Other proteins may also be involved.</text>
</comment>
<dbReference type="Gene3D" id="1.20.1640.10">
    <property type="entry name" value="Multidrug efflux transporter AcrB transmembrane domain"/>
    <property type="match status" value="1"/>
</dbReference>
<feature type="domain" description="Protein export membrane protein SecD/SecF C-terminal" evidence="13">
    <location>
        <begin position="112"/>
        <end position="289"/>
    </location>
</feature>
<dbReference type="NCBIfam" id="TIGR00966">
    <property type="entry name" value="transloc_SecF"/>
    <property type="match status" value="1"/>
</dbReference>
<dbReference type="InterPro" id="IPR022646">
    <property type="entry name" value="SecD/SecF_CS"/>
</dbReference>
<dbReference type="InterPro" id="IPR048634">
    <property type="entry name" value="SecD_SecF_C"/>
</dbReference>
<feature type="transmembrane region" description="Helical" evidence="12">
    <location>
        <begin position="129"/>
        <end position="149"/>
    </location>
</feature>
<dbReference type="PRINTS" id="PR01755">
    <property type="entry name" value="SECFTRNLCASE"/>
</dbReference>
<feature type="transmembrane region" description="Helical" evidence="12">
    <location>
        <begin position="12"/>
        <end position="29"/>
    </location>
</feature>
<keyword evidence="6 12" id="KW-1133">Transmembrane helix</keyword>
<dbReference type="InterPro" id="IPR022813">
    <property type="entry name" value="SecD/SecF_arch_bac"/>
</dbReference>
<dbReference type="GO" id="GO:0065002">
    <property type="term" value="P:intracellular protein transmembrane transport"/>
    <property type="evidence" value="ECO:0007669"/>
    <property type="project" value="UniProtKB-UniRule"/>
</dbReference>
<dbReference type="PANTHER" id="PTHR30081:SF8">
    <property type="entry name" value="PROTEIN TRANSLOCASE SUBUNIT SECF"/>
    <property type="match status" value="1"/>
</dbReference>
<name>A0A378NUH5_9FIRM</name>
<evidence type="ECO:0000259" key="13">
    <source>
        <dbReference type="Pfam" id="PF02355"/>
    </source>
</evidence>
<feature type="transmembrane region" description="Helical" evidence="12">
    <location>
        <begin position="238"/>
        <end position="256"/>
    </location>
</feature>
<feature type="transmembrane region" description="Helical" evidence="12">
    <location>
        <begin position="184"/>
        <end position="205"/>
    </location>
</feature>
<sequence>MARFDIIGKRKIWYAISSLLIIASLFFMVTRGFNMGIDFTGGTIMDLRFEKAVNINDVRAVLNEYNLSNSTIQLSGESSSSTESENVMIRTVDLEEQERKEVMAGLTDKLGAYQVLREEKVGATMGTELIMNAIYATIISWLLIIAYVSYRFEFKFGISAVLGLVHNVIIVLGAFALTQRQIDSSFVAALLTIIGYSINDTIVIFDRIRENLKLHFRKNGDIVELVNTSIYQTMTRSIYTVSTVLFATFALYFFGGDTTKDFAFALLIGFFCGAYTSIFIASPLWVTFRRYSDKKRLAKRMADTGK</sequence>
<dbReference type="InterPro" id="IPR022645">
    <property type="entry name" value="SecD/SecF_bac"/>
</dbReference>
<evidence type="ECO:0000256" key="2">
    <source>
        <dbReference type="ARBA" id="ARBA00022448"/>
    </source>
</evidence>
<dbReference type="HAMAP" id="MF_01464_B">
    <property type="entry name" value="SecF_B"/>
    <property type="match status" value="1"/>
</dbReference>
<dbReference type="Pfam" id="PF07549">
    <property type="entry name" value="Sec_GG"/>
    <property type="match status" value="1"/>
</dbReference>
<comment type="similarity">
    <text evidence="10">In the C-terminal section; belongs to the SecD/SecF family. SecF subfamily.</text>
</comment>
<gene>
    <name evidence="12 14" type="primary">secF</name>
    <name evidence="14" type="ORF">NCTC10571_02223</name>
</gene>
<evidence type="ECO:0000256" key="4">
    <source>
        <dbReference type="ARBA" id="ARBA00022692"/>
    </source>
</evidence>
<keyword evidence="7 12" id="KW-0811">Translocation</keyword>
<dbReference type="FunFam" id="1.20.1640.10:FF:000024">
    <property type="entry name" value="Multifunctional fusion protein"/>
    <property type="match status" value="1"/>
</dbReference>